<dbReference type="GO" id="GO:0016787">
    <property type="term" value="F:hydrolase activity"/>
    <property type="evidence" value="ECO:0007669"/>
    <property type="project" value="UniProtKB-KW"/>
</dbReference>
<evidence type="ECO:0000256" key="1">
    <source>
        <dbReference type="SAM" id="SignalP"/>
    </source>
</evidence>
<keyword evidence="3" id="KW-0378">Hydrolase</keyword>
<dbReference type="OrthoDB" id="190957at2"/>
<dbReference type="RefSeq" id="WP_067755632.1">
    <property type="nucleotide sequence ID" value="NZ_CP015772.1"/>
</dbReference>
<dbReference type="STRING" id="1176587.A8C56_10750"/>
<keyword evidence="4" id="KW-1185">Reference proteome</keyword>
<evidence type="ECO:0000259" key="2">
    <source>
        <dbReference type="Pfam" id="PF06439"/>
    </source>
</evidence>
<protein>
    <submittedName>
        <fullName evidence="3">Large multifunctional protein-glycosyl hydrolase</fullName>
    </submittedName>
</protein>
<accession>A0A1A9I3W0</accession>
<dbReference type="KEGG" id="nia:A8C56_10750"/>
<dbReference type="AlphaFoldDB" id="A0A1A9I3W0"/>
<sequence length="325" mass="35180">MRRSVFVLGISALLAAGSVYKAAAVTGAPLPVKAAADDSTKLIGRWDITIDANGTPKPSWLEVNLSGSRALVGSYVGIVGSARPVSQVYWNGGNFHFSIPPQWEGGDQNFEIEGTMTGEDGIAGTIVTSEGKKYNWKGVRAPWLKSNAAPVWGKPVNLFNGKDLTGWEALGENQWIVKNGILTSPHSGANLISKQKFTDFKLHVEFRYQKGSNSGVYLRGRYETQIEDSPKDKHPDSHLFSGIYGFLTPIEINALGPDQWQSYDITLVGRTITVVANGKTVICNQEIPGITGGALDSNEGEPGPIYIQGDHGPIEFRKIVITPVR</sequence>
<feature type="signal peptide" evidence="1">
    <location>
        <begin position="1"/>
        <end position="23"/>
    </location>
</feature>
<keyword evidence="1" id="KW-0732">Signal</keyword>
<dbReference type="InterPro" id="IPR010496">
    <property type="entry name" value="AL/BT2_dom"/>
</dbReference>
<organism evidence="3 4">
    <name type="scientific">Niabella ginsenosidivorans</name>
    <dbReference type="NCBI Taxonomy" id="1176587"/>
    <lineage>
        <taxon>Bacteria</taxon>
        <taxon>Pseudomonadati</taxon>
        <taxon>Bacteroidota</taxon>
        <taxon>Chitinophagia</taxon>
        <taxon>Chitinophagales</taxon>
        <taxon>Chitinophagaceae</taxon>
        <taxon>Niabella</taxon>
    </lineage>
</organism>
<dbReference type="Gene3D" id="2.60.120.560">
    <property type="entry name" value="Exo-inulinase, domain 1"/>
    <property type="match status" value="1"/>
</dbReference>
<feature type="chain" id="PRO_5008389812" evidence="1">
    <location>
        <begin position="24"/>
        <end position="325"/>
    </location>
</feature>
<reference evidence="3 4" key="1">
    <citation type="submission" date="2016-05" db="EMBL/GenBank/DDBJ databases">
        <title>Niabella ginsenosidivorans BS26 whole genome sequencing.</title>
        <authorList>
            <person name="Im W.T."/>
            <person name="Siddiqi M.Z."/>
        </authorList>
    </citation>
    <scope>NUCLEOTIDE SEQUENCE [LARGE SCALE GENOMIC DNA]</scope>
    <source>
        <strain evidence="3 4">BS26</strain>
    </source>
</reference>
<feature type="domain" description="3-keto-alpha-glucoside-1,2-lyase/3-keto-2-hydroxy-glucal hydratase" evidence="2">
    <location>
        <begin position="155"/>
        <end position="321"/>
    </location>
</feature>
<proteinExistence type="predicted"/>
<name>A0A1A9I3W0_9BACT</name>
<gene>
    <name evidence="3" type="ORF">A8C56_10750</name>
</gene>
<dbReference type="Pfam" id="PF06439">
    <property type="entry name" value="3keto-disac_hyd"/>
    <property type="match status" value="1"/>
</dbReference>
<evidence type="ECO:0000313" key="3">
    <source>
        <dbReference type="EMBL" id="ANH81400.1"/>
    </source>
</evidence>
<dbReference type="EMBL" id="CP015772">
    <property type="protein sequence ID" value="ANH81400.1"/>
    <property type="molecule type" value="Genomic_DNA"/>
</dbReference>
<evidence type="ECO:0000313" key="4">
    <source>
        <dbReference type="Proteomes" id="UP000077667"/>
    </source>
</evidence>
<dbReference type="Proteomes" id="UP000077667">
    <property type="component" value="Chromosome"/>
</dbReference>